<name>A0A936NGV2_9ACTN</name>
<dbReference type="PROSITE" id="PS50965">
    <property type="entry name" value="NERD"/>
    <property type="match status" value="1"/>
</dbReference>
<dbReference type="Proteomes" id="UP000727993">
    <property type="component" value="Unassembled WGS sequence"/>
</dbReference>
<accession>A0A936NGV2</accession>
<evidence type="ECO:0000259" key="1">
    <source>
        <dbReference type="PROSITE" id="PS50965"/>
    </source>
</evidence>
<dbReference type="Pfam" id="PF08378">
    <property type="entry name" value="NERD"/>
    <property type="match status" value="1"/>
</dbReference>
<gene>
    <name evidence="2" type="ORF">IPN02_18190</name>
</gene>
<proteinExistence type="predicted"/>
<reference evidence="2 3" key="1">
    <citation type="submission" date="2020-10" db="EMBL/GenBank/DDBJ databases">
        <title>Connecting structure to function with the recovery of over 1000 high-quality activated sludge metagenome-assembled genomes encoding full-length rRNA genes using long-read sequencing.</title>
        <authorList>
            <person name="Singleton C.M."/>
            <person name="Petriglieri F."/>
            <person name="Kristensen J.M."/>
            <person name="Kirkegaard R.H."/>
            <person name="Michaelsen T.Y."/>
            <person name="Andersen M.H."/>
            <person name="Karst S.M."/>
            <person name="Dueholm M.S."/>
            <person name="Nielsen P.H."/>
            <person name="Albertsen M."/>
        </authorList>
    </citation>
    <scope>NUCLEOTIDE SEQUENCE [LARGE SCALE GENOMIC DNA]</scope>
    <source>
        <strain evidence="2">Lyne_18-Q3-R50-59_MAXAC.006</strain>
    </source>
</reference>
<dbReference type="EMBL" id="JADJZA010000010">
    <property type="protein sequence ID" value="MBK9298716.1"/>
    <property type="molecule type" value="Genomic_DNA"/>
</dbReference>
<sequence>MSPSQFEWEADAQEVLRALLPDQDPYRGWTNFEFTNGGAIAEVDSLVITPKGVYLIEIKSWAGKVNGDQGTWVQQRPDGSRRSFTNQAAVNSRKVKQLASLIKRNWPHNAKVGPPFIQSLVWFSLAELR</sequence>
<protein>
    <submittedName>
        <fullName evidence="2">NERD domain-containing protein</fullName>
    </submittedName>
</protein>
<comment type="caution">
    <text evidence="2">The sequence shown here is derived from an EMBL/GenBank/DDBJ whole genome shotgun (WGS) entry which is preliminary data.</text>
</comment>
<evidence type="ECO:0000313" key="2">
    <source>
        <dbReference type="EMBL" id="MBK9298716.1"/>
    </source>
</evidence>
<evidence type="ECO:0000313" key="3">
    <source>
        <dbReference type="Proteomes" id="UP000727993"/>
    </source>
</evidence>
<dbReference type="AlphaFoldDB" id="A0A936NGV2"/>
<feature type="domain" description="NERD" evidence="1">
    <location>
        <begin position="4"/>
        <end position="121"/>
    </location>
</feature>
<dbReference type="InterPro" id="IPR011528">
    <property type="entry name" value="NERD"/>
</dbReference>
<organism evidence="2 3">
    <name type="scientific">Candidatus Neomicrothrix subdominans</name>
    <dbReference type="NCBI Taxonomy" id="2954438"/>
    <lineage>
        <taxon>Bacteria</taxon>
        <taxon>Bacillati</taxon>
        <taxon>Actinomycetota</taxon>
        <taxon>Acidimicrobiia</taxon>
        <taxon>Acidimicrobiales</taxon>
        <taxon>Microthrixaceae</taxon>
        <taxon>Candidatus Neomicrothrix</taxon>
    </lineage>
</organism>